<gene>
    <name evidence="2" type="ORF">C7M84_003441</name>
</gene>
<feature type="region of interest" description="Disordered" evidence="1">
    <location>
        <begin position="450"/>
        <end position="473"/>
    </location>
</feature>
<feature type="compositionally biased region" description="Basic and acidic residues" evidence="1">
    <location>
        <begin position="1849"/>
        <end position="1868"/>
    </location>
</feature>
<feature type="compositionally biased region" description="Basic and acidic residues" evidence="1">
    <location>
        <begin position="1356"/>
        <end position="1371"/>
    </location>
</feature>
<feature type="compositionally biased region" description="Polar residues" evidence="1">
    <location>
        <begin position="1556"/>
        <end position="1577"/>
    </location>
</feature>
<feature type="compositionally biased region" description="Basic and acidic residues" evidence="1">
    <location>
        <begin position="642"/>
        <end position="651"/>
    </location>
</feature>
<dbReference type="OrthoDB" id="19092at2759"/>
<dbReference type="EMBL" id="QCYY01001464">
    <property type="protein sequence ID" value="ROT77843.1"/>
    <property type="molecule type" value="Genomic_DNA"/>
</dbReference>
<feature type="compositionally biased region" description="Basic and acidic residues" evidence="1">
    <location>
        <begin position="660"/>
        <end position="676"/>
    </location>
</feature>
<feature type="region of interest" description="Disordered" evidence="1">
    <location>
        <begin position="369"/>
        <end position="397"/>
    </location>
</feature>
<feature type="compositionally biased region" description="Polar residues" evidence="1">
    <location>
        <begin position="1719"/>
        <end position="1745"/>
    </location>
</feature>
<evidence type="ECO:0000313" key="3">
    <source>
        <dbReference type="Proteomes" id="UP000283509"/>
    </source>
</evidence>
<protein>
    <submittedName>
        <fullName evidence="2">Uncharacterized protein</fullName>
    </submittedName>
</protein>
<organism evidence="2 3">
    <name type="scientific">Penaeus vannamei</name>
    <name type="common">Whiteleg shrimp</name>
    <name type="synonym">Litopenaeus vannamei</name>
    <dbReference type="NCBI Taxonomy" id="6689"/>
    <lineage>
        <taxon>Eukaryota</taxon>
        <taxon>Metazoa</taxon>
        <taxon>Ecdysozoa</taxon>
        <taxon>Arthropoda</taxon>
        <taxon>Crustacea</taxon>
        <taxon>Multicrustacea</taxon>
        <taxon>Malacostraca</taxon>
        <taxon>Eumalacostraca</taxon>
        <taxon>Eucarida</taxon>
        <taxon>Decapoda</taxon>
        <taxon>Dendrobranchiata</taxon>
        <taxon>Penaeoidea</taxon>
        <taxon>Penaeidae</taxon>
        <taxon>Penaeus</taxon>
    </lineage>
</organism>
<feature type="compositionally biased region" description="Basic and acidic residues" evidence="1">
    <location>
        <begin position="1532"/>
        <end position="1548"/>
    </location>
</feature>
<feature type="compositionally biased region" description="Polar residues" evidence="1">
    <location>
        <begin position="1398"/>
        <end position="1421"/>
    </location>
</feature>
<proteinExistence type="predicted"/>
<feature type="compositionally biased region" description="Low complexity" evidence="1">
    <location>
        <begin position="1631"/>
        <end position="1644"/>
    </location>
</feature>
<feature type="compositionally biased region" description="Polar residues" evidence="1">
    <location>
        <begin position="148"/>
        <end position="157"/>
    </location>
</feature>
<feature type="compositionally biased region" description="Basic residues" evidence="1">
    <location>
        <begin position="727"/>
        <end position="742"/>
    </location>
</feature>
<feature type="compositionally biased region" description="Polar residues" evidence="1">
    <location>
        <begin position="677"/>
        <end position="692"/>
    </location>
</feature>
<feature type="compositionally biased region" description="Pro residues" evidence="1">
    <location>
        <begin position="1900"/>
        <end position="1932"/>
    </location>
</feature>
<keyword evidence="3" id="KW-1185">Reference proteome</keyword>
<feature type="compositionally biased region" description="Low complexity" evidence="1">
    <location>
        <begin position="767"/>
        <end position="776"/>
    </location>
</feature>
<feature type="region of interest" description="Disordered" evidence="1">
    <location>
        <begin position="642"/>
        <end position="844"/>
    </location>
</feature>
<feature type="region of interest" description="Disordered" evidence="1">
    <location>
        <begin position="1530"/>
        <end position="1645"/>
    </location>
</feature>
<feature type="compositionally biased region" description="Basic and acidic residues" evidence="1">
    <location>
        <begin position="1239"/>
        <end position="1289"/>
    </location>
</feature>
<feature type="region of interest" description="Disordered" evidence="1">
    <location>
        <begin position="1490"/>
        <end position="1512"/>
    </location>
</feature>
<feature type="compositionally biased region" description="Basic and acidic residues" evidence="1">
    <location>
        <begin position="1422"/>
        <end position="1433"/>
    </location>
</feature>
<feature type="compositionally biased region" description="Basic and acidic residues" evidence="1">
    <location>
        <begin position="797"/>
        <end position="839"/>
    </location>
</feature>
<reference evidence="2 3" key="2">
    <citation type="submission" date="2019-01" db="EMBL/GenBank/DDBJ databases">
        <title>The decoding of complex shrimp genome reveals the adaptation for benthos swimmer, frequently molting mechanism and breeding impact on genome.</title>
        <authorList>
            <person name="Sun Y."/>
            <person name="Gao Y."/>
            <person name="Yu Y."/>
        </authorList>
    </citation>
    <scope>NUCLEOTIDE SEQUENCE [LARGE SCALE GENOMIC DNA]</scope>
    <source>
        <tissue evidence="2">Muscle</tissue>
    </source>
</reference>
<feature type="region of interest" description="Disordered" evidence="1">
    <location>
        <begin position="194"/>
        <end position="218"/>
    </location>
</feature>
<accession>A0A3R7PV01</accession>
<dbReference type="Proteomes" id="UP000283509">
    <property type="component" value="Unassembled WGS sequence"/>
</dbReference>
<feature type="compositionally biased region" description="Basic and acidic residues" evidence="1">
    <location>
        <begin position="452"/>
        <end position="464"/>
    </location>
</feature>
<feature type="region of interest" description="Disordered" evidence="1">
    <location>
        <begin position="88"/>
        <end position="157"/>
    </location>
</feature>
<evidence type="ECO:0000256" key="1">
    <source>
        <dbReference type="SAM" id="MobiDB-lite"/>
    </source>
</evidence>
<feature type="region of interest" description="Disordered" evidence="1">
    <location>
        <begin position="1793"/>
        <end position="1932"/>
    </location>
</feature>
<feature type="compositionally biased region" description="Polar residues" evidence="1">
    <location>
        <begin position="294"/>
        <end position="303"/>
    </location>
</feature>
<feature type="compositionally biased region" description="Polar residues" evidence="1">
    <location>
        <begin position="1594"/>
        <end position="1606"/>
    </location>
</feature>
<feature type="compositionally biased region" description="Polar residues" evidence="1">
    <location>
        <begin position="778"/>
        <end position="796"/>
    </location>
</feature>
<feature type="compositionally biased region" description="Basic and acidic residues" evidence="1">
    <location>
        <begin position="124"/>
        <end position="137"/>
    </location>
</feature>
<feature type="region of interest" description="Disordered" evidence="1">
    <location>
        <begin position="1356"/>
        <end position="1433"/>
    </location>
</feature>
<feature type="region of interest" description="Disordered" evidence="1">
    <location>
        <begin position="1239"/>
        <end position="1333"/>
    </location>
</feature>
<feature type="compositionally biased region" description="Low complexity" evidence="1">
    <location>
        <begin position="1092"/>
        <end position="1114"/>
    </location>
</feature>
<feature type="region of interest" description="Disordered" evidence="1">
    <location>
        <begin position="1091"/>
        <end position="1119"/>
    </location>
</feature>
<feature type="compositionally biased region" description="Low complexity" evidence="1">
    <location>
        <begin position="1760"/>
        <end position="1778"/>
    </location>
</feature>
<sequence>MHQLICPTQRRFYITKTDSKTCFVDALASADLRLCIITSGLLPWAVFIACVRRHKLEPPSPPRLTTTFVPVTSEDSETSVIFLETHGADPNILRSDPEQGAAGHDVTDTEASPPKAESDSSTQESKDTERRFSRDSTETDEGDYAEIGSQTDTSTDTLVFDVSQNDLDATYTEESSRGASVEFDQATGAYIEYPNEASDDESLKRSQSEEDYSSLGENDSFFVNFEEELEKVEQQYPELEAKHLLSEGGQEQEAEEGVVWVCEVVEGSSTCFTIAEEVEEEENPVPQVGKLDSTMGQYYSSASGGDPSRGDASGSLPSSPRSSEGWRMSMASTATVASSATANSDDTLAKDMSELSSINSRLSYLDEAHDDGKVPSLNQNTDPDIIPKETLQPDQTRQTSIKDAIDELESIEQAAQTLLLKRQCSDDERATPVPGDACMAVDSTQKVYENSNKSERHVGADKTESSFSPENVHKNDRYTNEEKVSVIISEDKPPLPPTAGSQPPKVEVKRRWFSRSKEIQPYISRESYNNDKIFKELERLRRSFQESDLNDFLDTLENTAIPDDMDEAFLRQLLLDIREDVEGPPPLAEGDAQLIEDAEIIESEAATPVPDVEAVAEVAPRQTATGSKFEKVKERILEMIKVRKKDKGKDGDDADTLNLQKDDSLSNELLKDDSSRSETPQISRSITPQSLRPETPDSKSSRPLTPDSSKGDESKKGFNIAEFLKKGSPKYLRKKYKERKNRKSDVLTTSESESEDAEGLRKDVNYSNNSSSTKKTILSDSQSSLKGSNRSLTASQELKKEVRFDLNTDTQKKGGDDSKNAKIEPVKPVIEDEKTKDSPRLSGPQMITCEAQQQETVILKEFEETTQEMENDYILNLPSTVEDINARAENLLPRLPERAKPPRRRKKLIPAPVEELSTDVQSETTSTTSVESVKETRAESLKVNAALKDESPPPLPPYDEVTELETCTPTYIQVVETSRHPEDIAEIVEEITESIEITERRVKAPPPPAVTTSGSPATVINEIIILNSEASSSVASTTDSRNSDGLVDPIPVTSVATISVAPAPETAVVVMYPPRTLPLPVIQESLNEDQVSLPTPSEPTLSFSTLTSSATTPLEGDHNESFYDNANPFEEFIEEEKTLSLQPDTAEATVESESPAKPTIVETENKVEISETLELTNKDSTNLEKTDLQKDSVDSQIIEVTPQISETHVGKVTTEIIPCESFEEVAPGEVKVDDEKVFEAKPEAEPEAKAEEKPEAESETKSEVKAEAKPDTKAEDKPETKTEETERLITESSVIEETTESKSETTYEATEIAEDTKDKLVTDSQQEACKSPELEKKEIADIDTLAALTAEMFRFANEDESSKTRKQDKAFESAVTSDRSDDTSDMATQKDAAVSETPKAQTQDMSTSTDTKEMVTQTEQDASPRAKSVKEMVKSNTIAIQTDATRLENASGRYDASKWLFRPTNDAKTMDPQMQELHKQQQMMIQELQQQSVMQQQKQKKAPEVPPRQFQQKMPMQVVEELKSVLAENGDETTRLKKVADPPPRWDSDVTWENGRLTSSPTNVTLETSKTLVTSKDASYFPADPKSLPDSFPNPVTQSQSLATENAHTKSERDGRLDRRPSYSVSTDDLAPIPEEAPEPSARAVGGVVDTRQAYAVEAEPAGVPPHAHQTAAGASDHVQQTSADVSGVMHIPARDSHHKKQSSASFSHLVQQAAAGASHNSQQTPAGASTHVQQSTVSMQQTRDNISHHNHQPPDRPAETAAAAPGNVAANQQAADAQTTAKIRANVYPCFAPVPKLPRGKPPVPRPVRRLSADGQEDGYLSDPGARRGNGRLRQTPDRAKPPVQAPAEDRGYATDSEVVVKAEGKKTLLGTWTPFGQPGRDPPPPPTTPAHGKESVPLTPPTQPAPPVENLPPAPPPIPTPPPSPLLTSR</sequence>
<feature type="compositionally biased region" description="Low complexity" evidence="1">
    <location>
        <begin position="313"/>
        <end position="332"/>
    </location>
</feature>
<feature type="region of interest" description="Disordered" evidence="1">
    <location>
        <begin position="897"/>
        <end position="937"/>
    </location>
</feature>
<feature type="compositionally biased region" description="Basic and acidic residues" evidence="1">
    <location>
        <begin position="1607"/>
        <end position="1621"/>
    </location>
</feature>
<name>A0A3R7PV01_PENVA</name>
<evidence type="ECO:0000313" key="2">
    <source>
        <dbReference type="EMBL" id="ROT77843.1"/>
    </source>
</evidence>
<comment type="caution">
    <text evidence="2">The sequence shown here is derived from an EMBL/GenBank/DDBJ whole genome shotgun (WGS) entry which is preliminary data.</text>
</comment>
<feature type="region of interest" description="Disordered" evidence="1">
    <location>
        <begin position="1661"/>
        <end position="1778"/>
    </location>
</feature>
<reference evidence="2 3" key="1">
    <citation type="submission" date="2018-04" db="EMBL/GenBank/DDBJ databases">
        <authorList>
            <person name="Zhang X."/>
            <person name="Yuan J."/>
            <person name="Li F."/>
            <person name="Xiang J."/>
        </authorList>
    </citation>
    <scope>NUCLEOTIDE SEQUENCE [LARGE SCALE GENOMIC DNA]</scope>
    <source>
        <tissue evidence="2">Muscle</tissue>
    </source>
</reference>
<feature type="region of interest" description="Disordered" evidence="1">
    <location>
        <begin position="278"/>
        <end position="332"/>
    </location>
</feature>
<feature type="compositionally biased region" description="Low complexity" evidence="1">
    <location>
        <begin position="918"/>
        <end position="931"/>
    </location>
</feature>